<evidence type="ECO:0008006" key="3">
    <source>
        <dbReference type="Google" id="ProtNLM"/>
    </source>
</evidence>
<sequence>MENMMDKSKINVAINCFTGSLTRLLNLQGKEIFEAEIFEAGNGYLFRSGYDELNMPEYTFSVETVGLTGAVSLGANMVSLPIDYTHWCCQLYELLCQKKGVVAWVNSAHLSYSEVYTNKPEYLHAVLITAIADDYSQVRIFDSLVVDRESYACEAWMPSEQFYLALYDKVPGETYDHMGHFYIVDSLKDLEIMSVRKLLTCQAELFNTLPEYYDALRNYSKLCLNAFQQPKEKACRAAKRLFDHISVLYVIPNLSLLKYSLIRADIAPSLIEHCTELIGHWKALSILALKFEATLSLQVLEKIEGRFNHIDQMTNVMWGELSRYKDKSCD</sequence>
<name>A0A7C9KCJ7_9GAMM</name>
<gene>
    <name evidence="1" type="ORF">GEA64_05300</name>
</gene>
<reference evidence="1 2" key="1">
    <citation type="journal article" date="2019" name="Nature">
        <title>A new antibiotic selectively kills Gram-negative pathogens.</title>
        <authorList>
            <person name="Imai Y."/>
            <person name="Meyer K.J."/>
            <person name="Iinishi A."/>
            <person name="Favre-Godal Q."/>
            <person name="Green R."/>
            <person name="Manuse S."/>
            <person name="Caboni M."/>
            <person name="Mori M."/>
            <person name="Niles S."/>
            <person name="Ghiglieri M."/>
            <person name="Honrao C."/>
            <person name="Ma X."/>
            <person name="Guo J.J."/>
            <person name="Makriyannis A."/>
            <person name="Linares-Otoya L."/>
            <person name="Boehringer N."/>
            <person name="Wuisan Z.G."/>
            <person name="Kaur H."/>
            <person name="Wu R."/>
            <person name="Mateus A."/>
            <person name="Typas A."/>
            <person name="Savitski M.M."/>
            <person name="Espinoza J.L."/>
            <person name="O'Rourke A."/>
            <person name="Nelson K.E."/>
            <person name="Hiller S."/>
            <person name="Noinaj N."/>
            <person name="Schaeberle T.F."/>
            <person name="D'Onofrio A."/>
            <person name="Lewis K."/>
        </authorList>
    </citation>
    <scope>NUCLEOTIDE SEQUENCE [LARGE SCALE GENOMIC DNA]</scope>
    <source>
        <strain evidence="1 2">HGB 1456</strain>
    </source>
</reference>
<comment type="caution">
    <text evidence="1">The sequence shown here is derived from an EMBL/GenBank/DDBJ whole genome shotgun (WGS) entry which is preliminary data.</text>
</comment>
<dbReference type="AlphaFoldDB" id="A0A7C9KCJ7"/>
<organism evidence="1 2">
    <name type="scientific">Photorhabdus khanii</name>
    <dbReference type="NCBI Taxonomy" id="1004150"/>
    <lineage>
        <taxon>Bacteria</taxon>
        <taxon>Pseudomonadati</taxon>
        <taxon>Pseudomonadota</taxon>
        <taxon>Gammaproteobacteria</taxon>
        <taxon>Enterobacterales</taxon>
        <taxon>Morganellaceae</taxon>
        <taxon>Photorhabdus</taxon>
    </lineage>
</organism>
<dbReference type="EMBL" id="WHZZ01000001">
    <property type="protein sequence ID" value="MQL47440.1"/>
    <property type="molecule type" value="Genomic_DNA"/>
</dbReference>
<protein>
    <recommendedName>
        <fullName evidence="3">Butirosin biosynthesis protein H N-terminal domain-containing protein</fullName>
    </recommendedName>
</protein>
<evidence type="ECO:0000313" key="2">
    <source>
        <dbReference type="Proteomes" id="UP000481739"/>
    </source>
</evidence>
<dbReference type="Proteomes" id="UP000481739">
    <property type="component" value="Unassembled WGS sequence"/>
</dbReference>
<accession>A0A7C9KCJ7</accession>
<dbReference type="RefSeq" id="WP_036847607.1">
    <property type="nucleotide sequence ID" value="NZ_CAWOZU010000011.1"/>
</dbReference>
<evidence type="ECO:0000313" key="1">
    <source>
        <dbReference type="EMBL" id="MQL47440.1"/>
    </source>
</evidence>
<proteinExistence type="predicted"/>